<keyword evidence="1" id="KW-0812">Transmembrane</keyword>
<sequence>MDSENAPLLLNDENEVNNIQAHGNQPNAGRSQAHHLCSRCESEVDPQSFKTTPRHLLIFAAIFFCITIFSLLVGHMAVGEKPNVITVFATIWTHVTIGVLFLLLWLGRRCYSHHRLGRTVTQIHVLCALAVSWLFLMAGIITLNTNTNSMCGWHWYNRSDCRRLFYAAHAFSWILIITLFSAAYATYRRAVAVHGTELVRPPPPPMVPAWRLSGVADNEIPISEGVLKI</sequence>
<keyword evidence="1" id="KW-0472">Membrane</keyword>
<proteinExistence type="predicted"/>
<dbReference type="AlphaFoldDB" id="A0AAD7F0K0"/>
<feature type="transmembrane region" description="Helical" evidence="1">
    <location>
        <begin position="125"/>
        <end position="144"/>
    </location>
</feature>
<feature type="transmembrane region" description="Helical" evidence="1">
    <location>
        <begin position="84"/>
        <end position="105"/>
    </location>
</feature>
<evidence type="ECO:0000256" key="1">
    <source>
        <dbReference type="SAM" id="Phobius"/>
    </source>
</evidence>
<dbReference type="EMBL" id="JARIHO010000006">
    <property type="protein sequence ID" value="KAJ7359206.1"/>
    <property type="molecule type" value="Genomic_DNA"/>
</dbReference>
<dbReference type="Proteomes" id="UP001218218">
    <property type="component" value="Unassembled WGS sequence"/>
</dbReference>
<evidence type="ECO:0000313" key="3">
    <source>
        <dbReference type="Proteomes" id="UP001218218"/>
    </source>
</evidence>
<name>A0AAD7F0K0_9AGAR</name>
<gene>
    <name evidence="2" type="ORF">DFH08DRAFT_952370</name>
</gene>
<feature type="transmembrane region" description="Helical" evidence="1">
    <location>
        <begin position="56"/>
        <end position="78"/>
    </location>
</feature>
<protein>
    <submittedName>
        <fullName evidence="2">Uncharacterized protein</fullName>
    </submittedName>
</protein>
<keyword evidence="1" id="KW-1133">Transmembrane helix</keyword>
<accession>A0AAD7F0K0</accession>
<reference evidence="2" key="1">
    <citation type="submission" date="2023-03" db="EMBL/GenBank/DDBJ databases">
        <title>Massive genome expansion in bonnet fungi (Mycena s.s.) driven by repeated elements and novel gene families across ecological guilds.</title>
        <authorList>
            <consortium name="Lawrence Berkeley National Laboratory"/>
            <person name="Harder C.B."/>
            <person name="Miyauchi S."/>
            <person name="Viragh M."/>
            <person name="Kuo A."/>
            <person name="Thoen E."/>
            <person name="Andreopoulos B."/>
            <person name="Lu D."/>
            <person name="Skrede I."/>
            <person name="Drula E."/>
            <person name="Henrissat B."/>
            <person name="Morin E."/>
            <person name="Kohler A."/>
            <person name="Barry K."/>
            <person name="LaButti K."/>
            <person name="Morin E."/>
            <person name="Salamov A."/>
            <person name="Lipzen A."/>
            <person name="Mereny Z."/>
            <person name="Hegedus B."/>
            <person name="Baldrian P."/>
            <person name="Stursova M."/>
            <person name="Weitz H."/>
            <person name="Taylor A."/>
            <person name="Grigoriev I.V."/>
            <person name="Nagy L.G."/>
            <person name="Martin F."/>
            <person name="Kauserud H."/>
        </authorList>
    </citation>
    <scope>NUCLEOTIDE SEQUENCE</scope>
    <source>
        <strain evidence="2">CBHHK002</strain>
    </source>
</reference>
<feature type="transmembrane region" description="Helical" evidence="1">
    <location>
        <begin position="164"/>
        <end position="187"/>
    </location>
</feature>
<evidence type="ECO:0000313" key="2">
    <source>
        <dbReference type="EMBL" id="KAJ7359206.1"/>
    </source>
</evidence>
<comment type="caution">
    <text evidence="2">The sequence shown here is derived from an EMBL/GenBank/DDBJ whole genome shotgun (WGS) entry which is preliminary data.</text>
</comment>
<organism evidence="2 3">
    <name type="scientific">Mycena albidolilacea</name>
    <dbReference type="NCBI Taxonomy" id="1033008"/>
    <lineage>
        <taxon>Eukaryota</taxon>
        <taxon>Fungi</taxon>
        <taxon>Dikarya</taxon>
        <taxon>Basidiomycota</taxon>
        <taxon>Agaricomycotina</taxon>
        <taxon>Agaricomycetes</taxon>
        <taxon>Agaricomycetidae</taxon>
        <taxon>Agaricales</taxon>
        <taxon>Marasmiineae</taxon>
        <taxon>Mycenaceae</taxon>
        <taxon>Mycena</taxon>
    </lineage>
</organism>
<keyword evidence="3" id="KW-1185">Reference proteome</keyword>